<name>A0A1L7XM02_9HELO</name>
<reference evidence="1 2" key="1">
    <citation type="submission" date="2016-03" db="EMBL/GenBank/DDBJ databases">
        <authorList>
            <person name="Ploux O."/>
        </authorList>
    </citation>
    <scope>NUCLEOTIDE SEQUENCE [LARGE SCALE GENOMIC DNA]</scope>
    <source>
        <strain evidence="1 2">UAMH 11012</strain>
    </source>
</reference>
<gene>
    <name evidence="1" type="ORF">PAC_15963</name>
</gene>
<sequence length="330" mass="37362">MTPAVARCDNLGGFSKDEFAALGDGAKVDYVFLCGHRASNIHRLLKWYEASDNKFFLDKIRTIMQNARANGGALLDLVDQRFIEVDLLRIAYFLYGGQKLSKKEALKLREEALARGAPDAQPRYIPLGQVPTTPGPELQAYINGQFKPRPEAITTARIQALKEGLLSGETYIELEHGFIFLFYGIVHRYSIDKQHQTEDPSDTVRDAKKHVYDVFSRGTKTNKAWIKKIDTKLEHTRALYMIKVFFRAFEAKVNKILQDAEKNIPRPYQDVALEKLAVIVLDNGLDAFKKETRLGLLRELEELEQLGINTDDLAPLTMKCLQQGLFTGLA</sequence>
<evidence type="ECO:0000313" key="1">
    <source>
        <dbReference type="EMBL" id="CZR66062.1"/>
    </source>
</evidence>
<accession>A0A1L7XM02</accession>
<evidence type="ECO:0000313" key="2">
    <source>
        <dbReference type="Proteomes" id="UP000184330"/>
    </source>
</evidence>
<proteinExistence type="predicted"/>
<dbReference type="AlphaFoldDB" id="A0A1L7XM02"/>
<dbReference type="Proteomes" id="UP000184330">
    <property type="component" value="Unassembled WGS sequence"/>
</dbReference>
<organism evidence="1 2">
    <name type="scientific">Phialocephala subalpina</name>
    <dbReference type="NCBI Taxonomy" id="576137"/>
    <lineage>
        <taxon>Eukaryota</taxon>
        <taxon>Fungi</taxon>
        <taxon>Dikarya</taxon>
        <taxon>Ascomycota</taxon>
        <taxon>Pezizomycotina</taxon>
        <taxon>Leotiomycetes</taxon>
        <taxon>Helotiales</taxon>
        <taxon>Mollisiaceae</taxon>
        <taxon>Phialocephala</taxon>
        <taxon>Phialocephala fortinii species complex</taxon>
    </lineage>
</organism>
<keyword evidence="2" id="KW-1185">Reference proteome</keyword>
<dbReference type="EMBL" id="FJOG01000034">
    <property type="protein sequence ID" value="CZR66062.1"/>
    <property type="molecule type" value="Genomic_DNA"/>
</dbReference>
<dbReference type="OrthoDB" id="10358901at2759"/>
<protein>
    <submittedName>
        <fullName evidence="1">Uncharacterized protein</fullName>
    </submittedName>
</protein>